<dbReference type="AlphaFoldDB" id="A0AAD9QKM1"/>
<comment type="caution">
    <text evidence="2">The sequence shown here is derived from an EMBL/GenBank/DDBJ whole genome shotgun (WGS) entry which is preliminary data.</text>
</comment>
<evidence type="ECO:0000313" key="3">
    <source>
        <dbReference type="Proteomes" id="UP001249851"/>
    </source>
</evidence>
<proteinExistence type="predicted"/>
<dbReference type="EMBL" id="JARQWQ010000028">
    <property type="protein sequence ID" value="KAK2562671.1"/>
    <property type="molecule type" value="Genomic_DNA"/>
</dbReference>
<organism evidence="2 3">
    <name type="scientific">Acropora cervicornis</name>
    <name type="common">Staghorn coral</name>
    <dbReference type="NCBI Taxonomy" id="6130"/>
    <lineage>
        <taxon>Eukaryota</taxon>
        <taxon>Metazoa</taxon>
        <taxon>Cnidaria</taxon>
        <taxon>Anthozoa</taxon>
        <taxon>Hexacorallia</taxon>
        <taxon>Scleractinia</taxon>
        <taxon>Astrocoeniina</taxon>
        <taxon>Acroporidae</taxon>
        <taxon>Acropora</taxon>
    </lineage>
</organism>
<name>A0AAD9QKM1_ACRCE</name>
<reference evidence="2" key="2">
    <citation type="journal article" date="2023" name="Science">
        <title>Genomic signatures of disease resistance in endangered staghorn corals.</title>
        <authorList>
            <person name="Vollmer S.V."/>
            <person name="Selwyn J.D."/>
            <person name="Despard B.A."/>
            <person name="Roesel C.L."/>
        </authorList>
    </citation>
    <scope>NUCLEOTIDE SEQUENCE</scope>
    <source>
        <strain evidence="2">K2</strain>
    </source>
</reference>
<feature type="region of interest" description="Disordered" evidence="1">
    <location>
        <begin position="88"/>
        <end position="108"/>
    </location>
</feature>
<protein>
    <submittedName>
        <fullName evidence="2">Uncharacterized protein</fullName>
    </submittedName>
</protein>
<accession>A0AAD9QKM1</accession>
<dbReference type="PANTHER" id="PTHR47018">
    <property type="entry name" value="CXC DOMAIN-CONTAINING PROTEIN-RELATED"/>
    <property type="match status" value="1"/>
</dbReference>
<gene>
    <name evidence="2" type="ORF">P5673_014376</name>
</gene>
<evidence type="ECO:0000256" key="1">
    <source>
        <dbReference type="SAM" id="MobiDB-lite"/>
    </source>
</evidence>
<dbReference type="PANTHER" id="PTHR47018:SF3">
    <property type="entry name" value="MYCBP-ASSOCIATED PROTEIN"/>
    <property type="match status" value="1"/>
</dbReference>
<reference evidence="2" key="1">
    <citation type="journal article" date="2023" name="G3 (Bethesda)">
        <title>Whole genome assembly and annotation of the endangered Caribbean coral Acropora cervicornis.</title>
        <authorList>
            <person name="Selwyn J.D."/>
            <person name="Vollmer S.V."/>
        </authorList>
    </citation>
    <scope>NUCLEOTIDE SEQUENCE</scope>
    <source>
        <strain evidence="2">K2</strain>
    </source>
</reference>
<dbReference type="Proteomes" id="UP001249851">
    <property type="component" value="Unassembled WGS sequence"/>
</dbReference>
<sequence>MADNGIDFRLCILCQKKKEDSLVENPVSHERLLKFVEERNRYGDSHFSAIWCNLQDYTAQQLALCSATWHRTCYQEATHVGKFKRAKDKFESEDGPTSSKRKREETKKLTRSQTCPYNKEVCFFCEQAAGNQDPLHSVSTTAAGQSIRSAVHILGDTKLQTKLATAIDTNDAHAMDIKYHKNCYLNKVTNVLRRSQYKSSDNNAVVAARVEFLDITEKTFRAGKPLNMEDLEALYRCLTRK</sequence>
<evidence type="ECO:0000313" key="2">
    <source>
        <dbReference type="EMBL" id="KAK2562671.1"/>
    </source>
</evidence>
<keyword evidence="3" id="KW-1185">Reference proteome</keyword>